<dbReference type="Proteomes" id="UP000604737">
    <property type="component" value="Unassembled WGS sequence"/>
</dbReference>
<protein>
    <submittedName>
        <fullName evidence="1">Uncharacterized protein</fullName>
    </submittedName>
</protein>
<evidence type="ECO:0000313" key="2">
    <source>
        <dbReference type="Proteomes" id="UP000604737"/>
    </source>
</evidence>
<name>A0ABQ3H417_9NEIS</name>
<accession>A0ABQ3H417</accession>
<proteinExistence type="predicted"/>
<comment type="caution">
    <text evidence="1">The sequence shown here is derived from an EMBL/GenBank/DDBJ whole genome shotgun (WGS) entry which is preliminary data.</text>
</comment>
<reference evidence="2" key="1">
    <citation type="journal article" date="2019" name="Int. J. Syst. Evol. Microbiol.">
        <title>The Global Catalogue of Microorganisms (GCM) 10K type strain sequencing project: providing services to taxonomists for standard genome sequencing and annotation.</title>
        <authorList>
            <consortium name="The Broad Institute Genomics Platform"/>
            <consortium name="The Broad Institute Genome Sequencing Center for Infectious Disease"/>
            <person name="Wu L."/>
            <person name="Ma J."/>
        </authorList>
    </citation>
    <scope>NUCLEOTIDE SEQUENCE [LARGE SCALE GENOMIC DNA]</scope>
    <source>
        <strain evidence="2">KCTC 23701</strain>
    </source>
</reference>
<keyword evidence="2" id="KW-1185">Reference proteome</keyword>
<organism evidence="1 2">
    <name type="scientific">Jeongeupia chitinilytica</name>
    <dbReference type="NCBI Taxonomy" id="1041641"/>
    <lineage>
        <taxon>Bacteria</taxon>
        <taxon>Pseudomonadati</taxon>
        <taxon>Pseudomonadota</taxon>
        <taxon>Betaproteobacteria</taxon>
        <taxon>Neisseriales</taxon>
        <taxon>Chitinibacteraceae</taxon>
        <taxon>Jeongeupia</taxon>
    </lineage>
</organism>
<evidence type="ECO:0000313" key="1">
    <source>
        <dbReference type="EMBL" id="GHD69504.1"/>
    </source>
</evidence>
<sequence>MMIVTAVTEQMIMVQIGQPAASMMASMCESTQVKACGKPRNCIGIGDNAKAAMRTGAAGGQQRSRAGER</sequence>
<dbReference type="EMBL" id="BMYO01000012">
    <property type="protein sequence ID" value="GHD69504.1"/>
    <property type="molecule type" value="Genomic_DNA"/>
</dbReference>
<gene>
    <name evidence="1" type="ORF">GCM10007350_36220</name>
</gene>